<keyword evidence="4" id="KW-0418">Kinase</keyword>
<dbReference type="SMART" id="SM00811">
    <property type="entry name" value="Alpha_kinase"/>
    <property type="match status" value="1"/>
</dbReference>
<reference evidence="9" key="1">
    <citation type="journal article" date="2011" name="Proc. Natl. Acad. Sci. U.S.A.">
        <title>Obligate biotrophy features unraveled by the genomic analysis of rust fungi.</title>
        <authorList>
            <person name="Duplessis S."/>
            <person name="Cuomo C.A."/>
            <person name="Lin Y.-C."/>
            <person name="Aerts A."/>
            <person name="Tisserant E."/>
            <person name="Veneault-Fourrey C."/>
            <person name="Joly D.L."/>
            <person name="Hacquard S."/>
            <person name="Amselem J."/>
            <person name="Cantarel B.L."/>
            <person name="Chiu R."/>
            <person name="Coutinho P.M."/>
            <person name="Feau N."/>
            <person name="Field M."/>
            <person name="Frey P."/>
            <person name="Gelhaye E."/>
            <person name="Goldberg J."/>
            <person name="Grabherr M.G."/>
            <person name="Kodira C.D."/>
            <person name="Kohler A."/>
            <person name="Kuees U."/>
            <person name="Lindquist E.A."/>
            <person name="Lucas S.M."/>
            <person name="Mago R."/>
            <person name="Mauceli E."/>
            <person name="Morin E."/>
            <person name="Murat C."/>
            <person name="Pangilinan J.L."/>
            <person name="Park R."/>
            <person name="Pearson M."/>
            <person name="Quesneville H."/>
            <person name="Rouhier N."/>
            <person name="Sakthikumar S."/>
            <person name="Salamov A.A."/>
            <person name="Schmutz J."/>
            <person name="Selles B."/>
            <person name="Shapiro H."/>
            <person name="Tanguay P."/>
            <person name="Tuskan G.A."/>
            <person name="Henrissat B."/>
            <person name="Van de Peer Y."/>
            <person name="Rouze P."/>
            <person name="Ellis J.G."/>
            <person name="Dodds P.N."/>
            <person name="Schein J.E."/>
            <person name="Zhong S."/>
            <person name="Hamelin R.C."/>
            <person name="Grigoriev I.V."/>
            <person name="Szabo L.J."/>
            <person name="Martin F."/>
        </authorList>
    </citation>
    <scope>NUCLEOTIDE SEQUENCE [LARGE SCALE GENOMIC DNA]</scope>
    <source>
        <strain evidence="9">98AG31 / pathotype 3-4-7</strain>
    </source>
</reference>
<dbReference type="OrthoDB" id="301415at2759"/>
<dbReference type="HOGENOM" id="CLU_1272554_0_0_1"/>
<gene>
    <name evidence="8" type="ORF">MELLADRAFT_93130</name>
    <name evidence="7" type="ORF">MELLADRAFT_93974</name>
</gene>
<evidence type="ECO:0000313" key="8">
    <source>
        <dbReference type="EMBL" id="EGG00625.1"/>
    </source>
</evidence>
<dbReference type="KEGG" id="mlr:MELLADRAFT_93130"/>
<dbReference type="RefSeq" id="XP_007416773.1">
    <property type="nucleotide sequence ID" value="XM_007416711.1"/>
</dbReference>
<dbReference type="GeneID" id="18936749"/>
<evidence type="ECO:0000256" key="1">
    <source>
        <dbReference type="ARBA" id="ARBA00022527"/>
    </source>
</evidence>
<dbReference type="InterPro" id="IPR051852">
    <property type="entry name" value="Alpha-type_PK"/>
</dbReference>
<accession>F4S413</accession>
<organism evidence="9">
    <name type="scientific">Melampsora larici-populina (strain 98AG31 / pathotype 3-4-7)</name>
    <name type="common">Poplar leaf rust fungus</name>
    <dbReference type="NCBI Taxonomy" id="747676"/>
    <lineage>
        <taxon>Eukaryota</taxon>
        <taxon>Fungi</taxon>
        <taxon>Dikarya</taxon>
        <taxon>Basidiomycota</taxon>
        <taxon>Pucciniomycotina</taxon>
        <taxon>Pucciniomycetes</taxon>
        <taxon>Pucciniales</taxon>
        <taxon>Melampsoraceae</taxon>
        <taxon>Melampsora</taxon>
    </lineage>
</organism>
<dbReference type="EMBL" id="GL883152">
    <property type="protein sequence ID" value="EGF99984.1"/>
    <property type="molecule type" value="Genomic_DNA"/>
</dbReference>
<dbReference type="VEuPathDB" id="FungiDB:MELLADRAFT_93130"/>
<dbReference type="PROSITE" id="PS51158">
    <property type="entry name" value="ALPHA_KINASE"/>
    <property type="match status" value="1"/>
</dbReference>
<keyword evidence="2" id="KW-0808">Transferase</keyword>
<sequence>MTSLIGVGRNMKCFKAKLLIDNQVYSVVAKHHISKRCPLEQYQRQAQSYVHAEAAIESFKADVLYYPKFTALDKELAKKLRIAKCWVVQKVGTKAQVDDATDSDFWLFEEELDGKFVKYMGNDNFINKHSCTPIYQMIHALAHHDLQENGGRSFVCDLQGGGATLTDPAVNDLDKTFGSGNLNYEGLRLMIDQHRENQWCRNFGLDNMEKFKRQLEL</sequence>
<dbReference type="Proteomes" id="UP000001072">
    <property type="component" value="Unassembled WGS sequence"/>
</dbReference>
<dbReference type="InterPro" id="IPR004166">
    <property type="entry name" value="a-kinase_dom"/>
</dbReference>
<evidence type="ECO:0000259" key="6">
    <source>
        <dbReference type="PROSITE" id="PS51158"/>
    </source>
</evidence>
<reference evidence="8" key="2">
    <citation type="submission" date="2011-04" db="EMBL/GenBank/DDBJ databases">
        <title>Obligate Biotrophy Features Unraveled by the Genomic Analysis of the Rust Fungi, Melampsora larici-populina and Puccinia graminis f. sp. tritici.</title>
        <authorList>
            <consortium name="US DOE Joint Genome Institute (JGI-PGF)"/>
            <person name="Duplessis S."/>
            <person name="Cuomo C."/>
            <person name="Lin Y.-C."/>
            <person name="Aerts A."/>
            <person name="Tisserant E."/>
            <person name="Veneault-Fourrey C."/>
            <person name="Joly D."/>
            <person name="Hacquard S."/>
            <person name="Amselem J."/>
            <person name="Cantarel B."/>
            <person name="Readman C."/>
            <person name="Coutinho P."/>
            <person name="Feau N."/>
            <person name="Field M."/>
            <person name="Frey P."/>
            <person name="Gelhaye E."/>
            <person name="Goldberg J."/>
            <person name="Grabherr M."/>
            <person name="Kodira C."/>
            <person name="Kohler A."/>
            <person name="Kues U."/>
            <person name="Lindquist E."/>
            <person name="Lucas S."/>
            <person name="Mago R."/>
            <person name="Mauceli E."/>
            <person name="Morin E."/>
            <person name="Murat C."/>
            <person name="Pangilinan J."/>
            <person name="Park R."/>
            <person name="Pearson M."/>
            <person name="Quesneville H."/>
            <person name="Rouhier N."/>
            <person name="Sakthikumar S."/>
            <person name="Salamov A."/>
            <person name="Schmutz J."/>
            <person name="Selles B."/>
            <person name="Shapiro H."/>
            <person name="Tangay P."/>
            <person name="Tuskan G."/>
            <person name="Henrissat B."/>
            <person name="Van de Peer Y."/>
            <person name="Rouze P."/>
            <person name="Schein J."/>
            <person name="Ellis J."/>
            <person name="Dodds P."/>
            <person name="Zhong S."/>
            <person name="Hamelin R."/>
            <person name="Grigoriev I."/>
            <person name="Szabo L."/>
            <person name="Martin F."/>
        </authorList>
    </citation>
    <scope>NUCLEOTIDE SEQUENCE</scope>
    <source>
        <strain evidence="8">98AG31</strain>
    </source>
</reference>
<evidence type="ECO:0000256" key="2">
    <source>
        <dbReference type="ARBA" id="ARBA00022679"/>
    </source>
</evidence>
<dbReference type="InterPro" id="IPR011009">
    <property type="entry name" value="Kinase-like_dom_sf"/>
</dbReference>
<dbReference type="GO" id="GO:0005524">
    <property type="term" value="F:ATP binding"/>
    <property type="evidence" value="ECO:0007669"/>
    <property type="project" value="UniProtKB-KW"/>
</dbReference>
<evidence type="ECO:0000313" key="9">
    <source>
        <dbReference type="Proteomes" id="UP000001072"/>
    </source>
</evidence>
<feature type="domain" description="Alpha-type protein kinase" evidence="6">
    <location>
        <begin position="1"/>
        <end position="208"/>
    </location>
</feature>
<keyword evidence="3" id="KW-0547">Nucleotide-binding</keyword>
<dbReference type="AlphaFoldDB" id="F4S413"/>
<dbReference type="VEuPathDB" id="FungiDB:MELLADRAFT_93974"/>
<evidence type="ECO:0000256" key="4">
    <source>
        <dbReference type="ARBA" id="ARBA00022777"/>
    </source>
</evidence>
<evidence type="ECO:0000256" key="5">
    <source>
        <dbReference type="ARBA" id="ARBA00022840"/>
    </source>
</evidence>
<dbReference type="EMBL" id="GL883145">
    <property type="protein sequence ID" value="EGG00625.1"/>
    <property type="molecule type" value="Genomic_DNA"/>
</dbReference>
<name>F4S413_MELLP</name>
<dbReference type="PANTHER" id="PTHR45992">
    <property type="entry name" value="EUKARYOTIC ELONGATION FACTOR 2 KINASE-RELATED"/>
    <property type="match status" value="1"/>
</dbReference>
<dbReference type="GeneID" id="18936481"/>
<evidence type="ECO:0000256" key="3">
    <source>
        <dbReference type="ARBA" id="ARBA00022741"/>
    </source>
</evidence>
<dbReference type="CDD" id="cd04515">
    <property type="entry name" value="Alpha_kinase"/>
    <property type="match status" value="1"/>
</dbReference>
<keyword evidence="1" id="KW-0723">Serine/threonine-protein kinase</keyword>
<dbReference type="KEGG" id="mlr:MELLADRAFT_93974"/>
<dbReference type="Pfam" id="PF02816">
    <property type="entry name" value="Alpha_kinase"/>
    <property type="match status" value="1"/>
</dbReference>
<keyword evidence="5" id="KW-0067">ATP-binding</keyword>
<proteinExistence type="predicted"/>
<dbReference type="SUPFAM" id="SSF56112">
    <property type="entry name" value="Protein kinase-like (PK-like)"/>
    <property type="match status" value="1"/>
</dbReference>
<dbReference type="PANTHER" id="PTHR45992:SF11">
    <property type="entry name" value="ALPHA-TYPE PROTEIN KINASE DOMAIN-CONTAINING PROTEIN"/>
    <property type="match status" value="1"/>
</dbReference>
<dbReference type="RefSeq" id="XP_007416079.1">
    <property type="nucleotide sequence ID" value="XM_007416017.1"/>
</dbReference>
<evidence type="ECO:0000313" key="7">
    <source>
        <dbReference type="EMBL" id="EGF99984.1"/>
    </source>
</evidence>
<dbReference type="GO" id="GO:0004674">
    <property type="term" value="F:protein serine/threonine kinase activity"/>
    <property type="evidence" value="ECO:0007669"/>
    <property type="project" value="UniProtKB-KW"/>
</dbReference>
<keyword evidence="9" id="KW-1185">Reference proteome</keyword>
<protein>
    <recommendedName>
        <fullName evidence="6">Alpha-type protein kinase domain-containing protein</fullName>
    </recommendedName>
</protein>
<dbReference type="Gene3D" id="3.20.200.10">
    <property type="entry name" value="MHCK/EF2 kinase"/>
    <property type="match status" value="1"/>
</dbReference>